<evidence type="ECO:0000256" key="1">
    <source>
        <dbReference type="SAM" id="MobiDB-lite"/>
    </source>
</evidence>
<organism evidence="2 3">
    <name type="scientific">Catellatospora methionotrophica</name>
    <dbReference type="NCBI Taxonomy" id="121620"/>
    <lineage>
        <taxon>Bacteria</taxon>
        <taxon>Bacillati</taxon>
        <taxon>Actinomycetota</taxon>
        <taxon>Actinomycetes</taxon>
        <taxon>Micromonosporales</taxon>
        <taxon>Micromonosporaceae</taxon>
        <taxon>Catellatospora</taxon>
    </lineage>
</organism>
<feature type="region of interest" description="Disordered" evidence="1">
    <location>
        <begin position="440"/>
        <end position="460"/>
    </location>
</feature>
<dbReference type="RefSeq" id="WP_166379758.1">
    <property type="nucleotide sequence ID" value="NZ_BAAATT010000005.1"/>
</dbReference>
<protein>
    <submittedName>
        <fullName evidence="2">FAD-binding monooxygenase</fullName>
    </submittedName>
</protein>
<gene>
    <name evidence="2" type="ORF">Cme02nite_36620</name>
</gene>
<accession>A0A8J3LME5</accession>
<dbReference type="EMBL" id="BONJ01000020">
    <property type="protein sequence ID" value="GIG15330.1"/>
    <property type="molecule type" value="Genomic_DNA"/>
</dbReference>
<dbReference type="PANTHER" id="PTHR43422">
    <property type="entry name" value="THIAMINE THIAZOLE SYNTHASE"/>
    <property type="match status" value="1"/>
</dbReference>
<keyword evidence="2" id="KW-0503">Monooxygenase</keyword>
<dbReference type="Gene3D" id="3.50.50.60">
    <property type="entry name" value="FAD/NAD(P)-binding domain"/>
    <property type="match status" value="1"/>
</dbReference>
<keyword evidence="3" id="KW-1185">Reference proteome</keyword>
<sequence>MGKLIGDRVLLLGGSMAALLAARVLSEHYREVVMVERDEVRGVRQTRRGVPHGGHAHGLIARGQQIFEQHFPGLTEELRVAGVVPGDVNEDIRWYFNGRQLRKAVSGLVSVPATRPVLEFHLRERVLKIPNVVLRERHDVLGLVFSADDSRVTGARVRAHDAFTDEVIDTDLVIDVTGRGSRTPPWLAEHGYDRPGEDKVKIGLAYTTQHFQLQSDPFGDDIAIIPVATPSHPRGGFFYRLPGDDNRVELSLTGVLGDHPPTDQEGFLAFARSLPVPEVYAAIRDAEPVDQPIMFGFPASVRKRYDRLTRFPQGYLVMGDAVCSFNPVYGQGMTVAALESLTLRRHLERGHEPRAVEFFADISRDIDAPWEVSAGADLGYPEVPGRRSLKTRVANAYMARVQAAAVHDGEVTNAFFRTAGLIDPPQRLFRPSTVLKVLRHSGRREQPGPQAPAAVLDPSA</sequence>
<reference evidence="2" key="1">
    <citation type="submission" date="2021-01" db="EMBL/GenBank/DDBJ databases">
        <title>Whole genome shotgun sequence of Catellatospora methionotrophica NBRC 14553.</title>
        <authorList>
            <person name="Komaki H."/>
            <person name="Tamura T."/>
        </authorList>
    </citation>
    <scope>NUCLEOTIDE SEQUENCE</scope>
    <source>
        <strain evidence="2">NBRC 14553</strain>
    </source>
</reference>
<dbReference type="Proteomes" id="UP000660339">
    <property type="component" value="Unassembled WGS sequence"/>
</dbReference>
<dbReference type="AlphaFoldDB" id="A0A8J3LME5"/>
<dbReference type="PANTHER" id="PTHR43422:SF3">
    <property type="entry name" value="THIAMINE THIAZOLE SYNTHASE"/>
    <property type="match status" value="1"/>
</dbReference>
<dbReference type="InterPro" id="IPR036188">
    <property type="entry name" value="FAD/NAD-bd_sf"/>
</dbReference>
<dbReference type="GO" id="GO:0004497">
    <property type="term" value="F:monooxygenase activity"/>
    <property type="evidence" value="ECO:0007669"/>
    <property type="project" value="UniProtKB-KW"/>
</dbReference>
<name>A0A8J3LME5_9ACTN</name>
<evidence type="ECO:0000313" key="3">
    <source>
        <dbReference type="Proteomes" id="UP000660339"/>
    </source>
</evidence>
<proteinExistence type="predicted"/>
<keyword evidence="2" id="KW-0560">Oxidoreductase</keyword>
<dbReference type="SUPFAM" id="SSF51905">
    <property type="entry name" value="FAD/NAD(P)-binding domain"/>
    <property type="match status" value="1"/>
</dbReference>
<evidence type="ECO:0000313" key="2">
    <source>
        <dbReference type="EMBL" id="GIG15330.1"/>
    </source>
</evidence>
<comment type="caution">
    <text evidence="2">The sequence shown here is derived from an EMBL/GenBank/DDBJ whole genome shotgun (WGS) entry which is preliminary data.</text>
</comment>